<evidence type="ECO:0000259" key="2">
    <source>
        <dbReference type="Pfam" id="PF10469"/>
    </source>
</evidence>
<dbReference type="EMBL" id="CP031045">
    <property type="protein sequence ID" value="QDZ24186.1"/>
    <property type="molecule type" value="Genomic_DNA"/>
</dbReference>
<protein>
    <recommendedName>
        <fullName evidence="2">A-kinase anchor protein 7-like phosphoesterase domain-containing protein</fullName>
    </recommendedName>
</protein>
<dbReference type="AlphaFoldDB" id="A0A5B8MV76"/>
<sequence length="314" mass="33342">MIPYRVVSVGARRYRSHECGLTAPNAKSGGGGGAKGGTRAPAAGGGGGEGCESHSEEHQVSPALHRYVAGKQGISPQLAQLAQVQVLGDRVTLKGSQEGVSAASALLQSYVAAGAQRDATTPMTHFLCISLATPEVKNTYEAFQSKHGGYDRKLFARSSRLHLTLSMLKLYSSEQLDEAKKVLQSFQGTASGPIPVDMKGLALMKGSPEKARVLYAQVSGDQVDKLQGLCDGVKKAFAEAGMFVSNPESGVKLHCTLMNTRWSKGRIKHFDAGAVLEQDENLSLGSIEVKDVKLVSFTKIGQDDFYAVLDSVTI</sequence>
<dbReference type="Proteomes" id="UP000316726">
    <property type="component" value="Chromosome 12"/>
</dbReference>
<keyword evidence="4" id="KW-1185">Reference proteome</keyword>
<dbReference type="PANTHER" id="PTHR13360">
    <property type="entry name" value="ACTIVATING SIGNAL COINTEGRATOR 1 COMPLEX SUBUNIT 1"/>
    <property type="match status" value="1"/>
</dbReference>
<dbReference type="GO" id="GO:0006307">
    <property type="term" value="P:DNA alkylation repair"/>
    <property type="evidence" value="ECO:0007669"/>
    <property type="project" value="InterPro"/>
</dbReference>
<dbReference type="InterPro" id="IPR019510">
    <property type="entry name" value="AKAP7-like_phosphoesterase"/>
</dbReference>
<dbReference type="Pfam" id="PF10469">
    <property type="entry name" value="AKAP7_NLS"/>
    <property type="match status" value="1"/>
</dbReference>
<feature type="region of interest" description="Disordered" evidence="1">
    <location>
        <begin position="20"/>
        <end position="59"/>
    </location>
</feature>
<dbReference type="InterPro" id="IPR009210">
    <property type="entry name" value="ASCC1"/>
</dbReference>
<dbReference type="PANTHER" id="PTHR13360:SF1">
    <property type="entry name" value="ACTIVATING SIGNAL COINTEGRATOR 1 COMPLEX SUBUNIT 1"/>
    <property type="match status" value="1"/>
</dbReference>
<dbReference type="GO" id="GO:0005634">
    <property type="term" value="C:nucleus"/>
    <property type="evidence" value="ECO:0007669"/>
    <property type="project" value="TreeGrafter"/>
</dbReference>
<reference evidence="3 4" key="1">
    <citation type="submission" date="2018-07" db="EMBL/GenBank/DDBJ databases">
        <title>The complete nuclear genome of the prasinophyte Chloropicon primus (CCMP1205).</title>
        <authorList>
            <person name="Pombert J.-F."/>
            <person name="Otis C."/>
            <person name="Turmel M."/>
            <person name="Lemieux C."/>
        </authorList>
    </citation>
    <scope>NUCLEOTIDE SEQUENCE [LARGE SCALE GENOMIC DNA]</scope>
    <source>
        <strain evidence="3 4">CCMP1205</strain>
    </source>
</reference>
<dbReference type="SUPFAM" id="SSF55144">
    <property type="entry name" value="LigT-like"/>
    <property type="match status" value="1"/>
</dbReference>
<organism evidence="3 4">
    <name type="scientific">Chloropicon primus</name>
    <dbReference type="NCBI Taxonomy" id="1764295"/>
    <lineage>
        <taxon>Eukaryota</taxon>
        <taxon>Viridiplantae</taxon>
        <taxon>Chlorophyta</taxon>
        <taxon>Chloropicophyceae</taxon>
        <taxon>Chloropicales</taxon>
        <taxon>Chloropicaceae</taxon>
        <taxon>Chloropicon</taxon>
    </lineage>
</organism>
<evidence type="ECO:0000313" key="4">
    <source>
        <dbReference type="Proteomes" id="UP000316726"/>
    </source>
</evidence>
<dbReference type="Gene3D" id="3.90.1140.10">
    <property type="entry name" value="Cyclic phosphodiesterase"/>
    <property type="match status" value="1"/>
</dbReference>
<name>A0A5B8MV76_9CHLO</name>
<evidence type="ECO:0000313" key="3">
    <source>
        <dbReference type="EMBL" id="QDZ24186.1"/>
    </source>
</evidence>
<proteinExistence type="predicted"/>
<dbReference type="InterPro" id="IPR009097">
    <property type="entry name" value="Cyclic_Pdiesterase"/>
</dbReference>
<gene>
    <name evidence="3" type="ORF">A3770_12p67040</name>
</gene>
<dbReference type="OrthoDB" id="277832at2759"/>
<feature type="domain" description="A-kinase anchor protein 7-like phosphoesterase" evidence="2">
    <location>
        <begin position="123"/>
        <end position="314"/>
    </location>
</feature>
<evidence type="ECO:0000256" key="1">
    <source>
        <dbReference type="SAM" id="MobiDB-lite"/>
    </source>
</evidence>
<dbReference type="GO" id="GO:0006355">
    <property type="term" value="P:regulation of DNA-templated transcription"/>
    <property type="evidence" value="ECO:0007669"/>
    <property type="project" value="TreeGrafter"/>
</dbReference>
<dbReference type="STRING" id="1764295.A0A5B8MV76"/>
<accession>A0A5B8MV76</accession>